<keyword evidence="1" id="KW-0732">Signal</keyword>
<organism evidence="2 3">
    <name type="scientific">Streptococcus dysgalactiae subsp. equisimilis</name>
    <name type="common">Streptococcus equisimilis</name>
    <dbReference type="NCBI Taxonomy" id="119602"/>
    <lineage>
        <taxon>Bacteria</taxon>
        <taxon>Bacillati</taxon>
        <taxon>Bacillota</taxon>
        <taxon>Bacilli</taxon>
        <taxon>Lactobacillales</taxon>
        <taxon>Streptococcaceae</taxon>
        <taxon>Streptococcus</taxon>
    </lineage>
</organism>
<dbReference type="RefSeq" id="WP_231872014.1">
    <property type="nucleotide sequence ID" value="NZ_JANCPS010000096.1"/>
</dbReference>
<dbReference type="EMBL" id="LS483361">
    <property type="protein sequence ID" value="SQF66795.1"/>
    <property type="molecule type" value="Genomic_DNA"/>
</dbReference>
<evidence type="ECO:0000313" key="3">
    <source>
        <dbReference type="Proteomes" id="UP000249571"/>
    </source>
</evidence>
<feature type="signal peptide" evidence="1">
    <location>
        <begin position="1"/>
        <end position="33"/>
    </location>
</feature>
<dbReference type="AlphaFoldDB" id="A0A9X8SZ55"/>
<reference evidence="2 3" key="1">
    <citation type="submission" date="2018-06" db="EMBL/GenBank/DDBJ databases">
        <authorList>
            <consortium name="Pathogen Informatics"/>
            <person name="Doyle S."/>
        </authorList>
    </citation>
    <scope>NUCLEOTIDE SEQUENCE [LARGE SCALE GENOMIC DNA]</scope>
    <source>
        <strain evidence="2 3">NCTC6179</strain>
    </source>
</reference>
<evidence type="ECO:0000313" key="2">
    <source>
        <dbReference type="EMBL" id="SQF66795.1"/>
    </source>
</evidence>
<dbReference type="Proteomes" id="UP000249571">
    <property type="component" value="Chromosome 1"/>
</dbReference>
<evidence type="ECO:0000256" key="1">
    <source>
        <dbReference type="SAM" id="SignalP"/>
    </source>
</evidence>
<gene>
    <name evidence="2" type="ORF">NCTC6179_00966</name>
</gene>
<feature type="chain" id="PRO_5040771886" evidence="1">
    <location>
        <begin position="34"/>
        <end position="51"/>
    </location>
</feature>
<accession>A0A9X8SZ55</accession>
<protein>
    <submittedName>
        <fullName evidence="2">Cell wall surface anchor family protein</fullName>
    </submittedName>
</protein>
<name>A0A9X8SZ55_STREQ</name>
<sequence>MIKTHKRVISLMTVTALSSLALANAAMTSTVQAETLFILLHWKLPQEHSNF</sequence>
<proteinExistence type="predicted"/>